<dbReference type="SUPFAM" id="SSF56655">
    <property type="entry name" value="Carbohydrate phosphatase"/>
    <property type="match status" value="1"/>
</dbReference>
<organism evidence="4 5">
    <name type="scientific">Candidatus Iainarchaeum sp</name>
    <dbReference type="NCBI Taxonomy" id="3101447"/>
    <lineage>
        <taxon>Archaea</taxon>
        <taxon>Candidatus Iainarchaeota</taxon>
        <taxon>Candidatus Iainarchaeia</taxon>
        <taxon>Candidatus Iainarchaeales</taxon>
        <taxon>Candidatus Iainarchaeaceae</taxon>
        <taxon>Candidatus Iainarchaeum</taxon>
    </lineage>
</organism>
<feature type="binding site" evidence="3">
    <location>
        <position position="87"/>
    </location>
    <ligand>
        <name>Mg(2+)</name>
        <dbReference type="ChEBI" id="CHEBI:18420"/>
        <label>1</label>
        <note>catalytic</note>
    </ligand>
</feature>
<dbReference type="GO" id="GO:0046854">
    <property type="term" value="P:phosphatidylinositol phosphate biosynthetic process"/>
    <property type="evidence" value="ECO:0007669"/>
    <property type="project" value="InterPro"/>
</dbReference>
<dbReference type="GO" id="GO:0007165">
    <property type="term" value="P:signal transduction"/>
    <property type="evidence" value="ECO:0007669"/>
    <property type="project" value="TreeGrafter"/>
</dbReference>
<keyword evidence="2 3" id="KW-0460">Magnesium</keyword>
<protein>
    <recommendedName>
        <fullName evidence="6">Inositol monophosphatase</fullName>
    </recommendedName>
</protein>
<dbReference type="InterPro" id="IPR020550">
    <property type="entry name" value="Inositol_monophosphatase_CS"/>
</dbReference>
<feature type="binding site" evidence="3">
    <location>
        <position position="84"/>
    </location>
    <ligand>
        <name>Mg(2+)</name>
        <dbReference type="ChEBI" id="CHEBI:18420"/>
        <label>1</label>
        <note>catalytic</note>
    </ligand>
</feature>
<keyword evidence="1 3" id="KW-0479">Metal-binding</keyword>
<dbReference type="PRINTS" id="PR00377">
    <property type="entry name" value="IMPHPHTASES"/>
</dbReference>
<proteinExistence type="predicted"/>
<dbReference type="Pfam" id="PF00459">
    <property type="entry name" value="Inositol_P"/>
    <property type="match status" value="1"/>
</dbReference>
<dbReference type="InterPro" id="IPR000760">
    <property type="entry name" value="Inositol_monophosphatase-like"/>
</dbReference>
<reference evidence="5" key="1">
    <citation type="journal article" date="2020" name="bioRxiv">
        <title>A rank-normalized archaeal taxonomy based on genome phylogeny resolves widespread incomplete and uneven classifications.</title>
        <authorList>
            <person name="Rinke C."/>
            <person name="Chuvochina M."/>
            <person name="Mussig A.J."/>
            <person name="Chaumeil P.-A."/>
            <person name="Waite D.W."/>
            <person name="Whitman W.B."/>
            <person name="Parks D.H."/>
            <person name="Hugenholtz P."/>
        </authorList>
    </citation>
    <scope>NUCLEOTIDE SEQUENCE [LARGE SCALE GENOMIC DNA]</scope>
</reference>
<feature type="binding site" evidence="3">
    <location>
        <position position="244"/>
    </location>
    <ligand>
        <name>Mg(2+)</name>
        <dbReference type="ChEBI" id="CHEBI:18420"/>
        <label>1</label>
        <note>catalytic</note>
    </ligand>
</feature>
<dbReference type="GO" id="GO:0046872">
    <property type="term" value="F:metal ion binding"/>
    <property type="evidence" value="ECO:0007669"/>
    <property type="project" value="UniProtKB-KW"/>
</dbReference>
<evidence type="ECO:0000256" key="2">
    <source>
        <dbReference type="ARBA" id="ARBA00022842"/>
    </source>
</evidence>
<comment type="caution">
    <text evidence="4">The sequence shown here is derived from an EMBL/GenBank/DDBJ whole genome shotgun (WGS) entry which is preliminary data.</text>
</comment>
<sequence length="302" mass="33189">MTLKQGMVKLGNEVRKKVLPELSSNKREIIRRKNGGDPHFALDELAEQAVEKELDKWKMPIAYFSEDRGLVLLHKKPELLLIIDPVDGTRPAMASFESACVSIAAVPYSENPKFGEIISAIVLELKSGKYFYADARNPKIESSINELPLLSKKTSTESMFWTTELTAHPVRQIARVCGTLIDNSVALGAVFVFTSSSNSLTRIITGQLDAHVDVGHRIVKDNPELAGEFLKVGRGKLVTLFPYDIAAAAFILERAGGIVTDAYGKPLNELKLITDKGINGQCSIIAASNNGLHEEIMSQLNW</sequence>
<evidence type="ECO:0000256" key="3">
    <source>
        <dbReference type="PIRSR" id="PIRSR600760-2"/>
    </source>
</evidence>
<dbReference type="GO" id="GO:0006020">
    <property type="term" value="P:inositol metabolic process"/>
    <property type="evidence" value="ECO:0007669"/>
    <property type="project" value="TreeGrafter"/>
</dbReference>
<dbReference type="EMBL" id="DUFW01000023">
    <property type="protein sequence ID" value="HIH21317.1"/>
    <property type="molecule type" value="Genomic_DNA"/>
</dbReference>
<gene>
    <name evidence="4" type="ORF">HA222_01485</name>
</gene>
<dbReference type="Gene3D" id="3.40.190.80">
    <property type="match status" value="1"/>
</dbReference>
<dbReference type="PANTHER" id="PTHR20854:SF4">
    <property type="entry name" value="INOSITOL-1-MONOPHOSPHATASE-RELATED"/>
    <property type="match status" value="1"/>
</dbReference>
<dbReference type="Proteomes" id="UP000590964">
    <property type="component" value="Unassembled WGS sequence"/>
</dbReference>
<dbReference type="Gene3D" id="3.30.540.10">
    <property type="entry name" value="Fructose-1,6-Bisphosphatase, subunit A, domain 1"/>
    <property type="match status" value="1"/>
</dbReference>
<evidence type="ECO:0000256" key="1">
    <source>
        <dbReference type="ARBA" id="ARBA00022723"/>
    </source>
</evidence>
<accession>A0A7J4JZK8</accession>
<evidence type="ECO:0008006" key="6">
    <source>
        <dbReference type="Google" id="ProtNLM"/>
    </source>
</evidence>
<name>A0A7J4JZK8_9ARCH</name>
<feature type="binding site" evidence="3">
    <location>
        <position position="66"/>
    </location>
    <ligand>
        <name>Mg(2+)</name>
        <dbReference type="ChEBI" id="CHEBI:18420"/>
        <label>1</label>
        <note>catalytic</note>
    </ligand>
</feature>
<comment type="cofactor">
    <cofactor evidence="3">
        <name>Mg(2+)</name>
        <dbReference type="ChEBI" id="CHEBI:18420"/>
    </cofactor>
</comment>
<dbReference type="GO" id="GO:0008934">
    <property type="term" value="F:inositol monophosphate 1-phosphatase activity"/>
    <property type="evidence" value="ECO:0007669"/>
    <property type="project" value="TreeGrafter"/>
</dbReference>
<dbReference type="PANTHER" id="PTHR20854">
    <property type="entry name" value="INOSITOL MONOPHOSPHATASE"/>
    <property type="match status" value="1"/>
</dbReference>
<evidence type="ECO:0000313" key="4">
    <source>
        <dbReference type="EMBL" id="HIH21317.1"/>
    </source>
</evidence>
<dbReference type="PROSITE" id="PS00630">
    <property type="entry name" value="IMP_2"/>
    <property type="match status" value="1"/>
</dbReference>
<dbReference type="AlphaFoldDB" id="A0A7J4JZK8"/>
<evidence type="ECO:0000313" key="5">
    <source>
        <dbReference type="Proteomes" id="UP000590964"/>
    </source>
</evidence>